<feature type="transmembrane region" description="Helical" evidence="7">
    <location>
        <begin position="242"/>
        <end position="271"/>
    </location>
</feature>
<name>A0A9W2YN95_BIOGL</name>
<evidence type="ECO:0000313" key="9">
    <source>
        <dbReference type="RefSeq" id="XP_055864194.1"/>
    </source>
</evidence>
<dbReference type="InterPro" id="IPR029058">
    <property type="entry name" value="AB_hydrolase_fold"/>
</dbReference>
<organism evidence="8 9">
    <name type="scientific">Biomphalaria glabrata</name>
    <name type="common">Bloodfluke planorb</name>
    <name type="synonym">Freshwater snail</name>
    <dbReference type="NCBI Taxonomy" id="6526"/>
    <lineage>
        <taxon>Eukaryota</taxon>
        <taxon>Metazoa</taxon>
        <taxon>Spiralia</taxon>
        <taxon>Lophotrochozoa</taxon>
        <taxon>Mollusca</taxon>
        <taxon>Gastropoda</taxon>
        <taxon>Heterobranchia</taxon>
        <taxon>Euthyneura</taxon>
        <taxon>Panpulmonata</taxon>
        <taxon>Hygrophila</taxon>
        <taxon>Lymnaeoidea</taxon>
        <taxon>Planorbidae</taxon>
        <taxon>Biomphalaria</taxon>
    </lineage>
</organism>
<evidence type="ECO:0000313" key="8">
    <source>
        <dbReference type="Proteomes" id="UP001165740"/>
    </source>
</evidence>
<evidence type="ECO:0000256" key="3">
    <source>
        <dbReference type="ARBA" id="ARBA00022692"/>
    </source>
</evidence>
<evidence type="ECO:0000256" key="7">
    <source>
        <dbReference type="SAM" id="Phobius"/>
    </source>
</evidence>
<evidence type="ECO:0000256" key="5">
    <source>
        <dbReference type="ARBA" id="ARBA00023136"/>
    </source>
</evidence>
<dbReference type="GeneID" id="106064095"/>
<sequence length="768" mass="84475">MASPKNENTKLTKDLVKEINDVGNVVEEQSQKKDSSSDVIVPIHKQLSDVAQFSYAALCATALHSLFEGDIDGKFREETFALILIALEQPQQVCESVRAMLQGQGLDDMDPYIDILLAEEALKEGAEPIISQLLAIGIGQGCYDARMRVLIKHLAWRLKVGWETVEDLEIYMSETLALSQYEMSDYQCGNELEEKLEKLKRAKRRKFKRYALIGLATLGGGTLIGLTGGLAAPLVAAGAGAIIGGAGAAVLGSTAGVAVIGSLFGVAGAGLTGYKMKKRFGAIEEFEFEPLVCGNSLKVETLTNQLHITIAVTGWLTNEFRDFKQPWKNLAESREQYCLRWETKYLVQMGEALDYIFNSAMTMAAQEVLKQTVLNGILTAIAWPSALISAANFIDNPWSVALQRAQTAGKALAEVLLAREQGNRPVTLIGFSLGARVIFSCLEELSKRKDSEETEDEKGSEGIVEDVILLGTPASGDPAIWSSFAKVVAGKIVNGYCRGDWLLKFLYRTSSVQINIAGLRPINWADRRMHNIDLSDVVHGHLDYKHQLDTIMKAVGMKTRDELLGFPGFSREVTPIPTPERGPELSDDECLKENWVVVPEDTSSSPVILEDYSPDGLIQTNDRVIPESASFDSGVEVYRRESESRERLSSPEQNAPSNLTEPNPVMLGAVSLSQGNSDSPELVSDSLKWNEQDRVGDAGVNGEDQDEDTYVDKGDHSPDELQEKVEDEASTLQRKKLFDSMYRLVLDDDLMEMMNEEDEELPTGDISS</sequence>
<keyword evidence="8" id="KW-1185">Reference proteome</keyword>
<dbReference type="OMA" id="AGLYSYC"/>
<evidence type="ECO:0000256" key="1">
    <source>
        <dbReference type="ARBA" id="ARBA00004141"/>
    </source>
</evidence>
<accession>A0A9W2YN95</accession>
<dbReference type="RefSeq" id="XP_055864194.1">
    <property type="nucleotide sequence ID" value="XM_056008219.1"/>
</dbReference>
<reference evidence="9" key="1">
    <citation type="submission" date="2025-08" db="UniProtKB">
        <authorList>
            <consortium name="RefSeq"/>
        </authorList>
    </citation>
    <scope>IDENTIFICATION</scope>
</reference>
<proteinExistence type="inferred from homology"/>
<dbReference type="PANTHER" id="PTHR17920:SF3">
    <property type="entry name" value="TRANSMEMBRANE AND COILED-COIL DOMAIN-CONTAINING PROTEIN 4"/>
    <property type="match status" value="1"/>
</dbReference>
<feature type="compositionally biased region" description="Basic and acidic residues" evidence="6">
    <location>
        <begin position="637"/>
        <end position="649"/>
    </location>
</feature>
<dbReference type="AlphaFoldDB" id="A0A9W2YN95"/>
<protein>
    <submittedName>
        <fullName evidence="9">Transmembrane and coiled-coil domain-containing protein 4-like isoform X1</fullName>
    </submittedName>
</protein>
<dbReference type="OrthoDB" id="277931at2759"/>
<keyword evidence="3 7" id="KW-0812">Transmembrane</keyword>
<comment type="similarity">
    <text evidence="2">Belongs to the TMCO4 family.</text>
</comment>
<dbReference type="InterPro" id="IPR007941">
    <property type="entry name" value="DUF726"/>
</dbReference>
<gene>
    <name evidence="9" type="primary">LOC106064095</name>
</gene>
<feature type="region of interest" description="Disordered" evidence="6">
    <location>
        <begin position="633"/>
        <end position="730"/>
    </location>
</feature>
<feature type="transmembrane region" description="Helical" evidence="7">
    <location>
        <begin position="210"/>
        <end position="236"/>
    </location>
</feature>
<dbReference type="GO" id="GO:0016020">
    <property type="term" value="C:membrane"/>
    <property type="evidence" value="ECO:0007669"/>
    <property type="project" value="UniProtKB-SubCell"/>
</dbReference>
<evidence type="ECO:0000256" key="2">
    <source>
        <dbReference type="ARBA" id="ARBA00009824"/>
    </source>
</evidence>
<dbReference type="PANTHER" id="PTHR17920">
    <property type="entry name" value="TRANSMEMBRANE AND COILED-COIL DOMAIN-CONTAINING PROTEIN 4 TMCO4"/>
    <property type="match status" value="1"/>
</dbReference>
<comment type="subcellular location">
    <subcellularLocation>
        <location evidence="1">Membrane</location>
        <topology evidence="1">Multi-pass membrane protein</topology>
    </subcellularLocation>
</comment>
<evidence type="ECO:0000256" key="6">
    <source>
        <dbReference type="SAM" id="MobiDB-lite"/>
    </source>
</evidence>
<dbReference type="Proteomes" id="UP001165740">
    <property type="component" value="Chromosome 13"/>
</dbReference>
<dbReference type="Pfam" id="PF05277">
    <property type="entry name" value="DUF726"/>
    <property type="match status" value="1"/>
</dbReference>
<keyword evidence="5 7" id="KW-0472">Membrane</keyword>
<dbReference type="SUPFAM" id="SSF53474">
    <property type="entry name" value="alpha/beta-Hydrolases"/>
    <property type="match status" value="1"/>
</dbReference>
<evidence type="ECO:0000256" key="4">
    <source>
        <dbReference type="ARBA" id="ARBA00022989"/>
    </source>
</evidence>
<feature type="compositionally biased region" description="Basic and acidic residues" evidence="6">
    <location>
        <begin position="710"/>
        <end position="724"/>
    </location>
</feature>
<keyword evidence="4 7" id="KW-1133">Transmembrane helix</keyword>